<dbReference type="FunFam" id="3.40.50.720:FF:000100">
    <property type="entry name" value="Glutamate dehydrogenase 1, mitochondrial"/>
    <property type="match status" value="1"/>
</dbReference>
<accession>A0A3B1CC43</accession>
<gene>
    <name evidence="6" type="ORF">MNBD_IGNAVI01-2728</name>
</gene>
<dbReference type="GO" id="GO:0006538">
    <property type="term" value="P:L-glutamate catabolic process"/>
    <property type="evidence" value="ECO:0007669"/>
    <property type="project" value="TreeGrafter"/>
</dbReference>
<organism evidence="6">
    <name type="scientific">hydrothermal vent metagenome</name>
    <dbReference type="NCBI Taxonomy" id="652676"/>
    <lineage>
        <taxon>unclassified sequences</taxon>
        <taxon>metagenomes</taxon>
        <taxon>ecological metagenomes</taxon>
    </lineage>
</organism>
<dbReference type="InterPro" id="IPR033524">
    <property type="entry name" value="Glu/Leu/Phe/Val_DH_AS"/>
</dbReference>
<comment type="similarity">
    <text evidence="2">Belongs to the Glu/Leu/Phe/Val dehydrogenases family.</text>
</comment>
<keyword evidence="3 6" id="KW-0560">Oxidoreductase</keyword>
<dbReference type="PRINTS" id="PR00082">
    <property type="entry name" value="GLFDHDRGNASE"/>
</dbReference>
<dbReference type="InterPro" id="IPR006095">
    <property type="entry name" value="Glu/Leu/Phe/Val/Trp_DH"/>
</dbReference>
<evidence type="ECO:0000313" key="6">
    <source>
        <dbReference type="EMBL" id="VAX27759.1"/>
    </source>
</evidence>
<dbReference type="GO" id="GO:0004354">
    <property type="term" value="F:glutamate dehydrogenase (NADP+) activity"/>
    <property type="evidence" value="ECO:0007669"/>
    <property type="project" value="UniProtKB-EC"/>
</dbReference>
<dbReference type="InterPro" id="IPR033922">
    <property type="entry name" value="NAD_bind_Glu_DH"/>
</dbReference>
<dbReference type="EMBL" id="UOGD01000393">
    <property type="protein sequence ID" value="VAX27759.1"/>
    <property type="molecule type" value="Genomic_DNA"/>
</dbReference>
<protein>
    <submittedName>
        <fullName evidence="6">NAD-specific glutamate dehydrogenase NADP-specific glutamate dehydrogenase</fullName>
        <ecNumber evidence="6">1.4.1.2</ecNumber>
        <ecNumber evidence="6">1.4.1.4</ecNumber>
    </submittedName>
</protein>
<dbReference type="GO" id="GO:0005739">
    <property type="term" value="C:mitochondrion"/>
    <property type="evidence" value="ECO:0007669"/>
    <property type="project" value="UniProtKB-SubCell"/>
</dbReference>
<evidence type="ECO:0000256" key="1">
    <source>
        <dbReference type="ARBA" id="ARBA00004173"/>
    </source>
</evidence>
<dbReference type="InterPro" id="IPR014362">
    <property type="entry name" value="Glu_DH"/>
</dbReference>
<dbReference type="SUPFAM" id="SSF51735">
    <property type="entry name" value="NAD(P)-binding Rossmann-fold domains"/>
    <property type="match status" value="1"/>
</dbReference>
<dbReference type="PANTHER" id="PTHR11606:SF13">
    <property type="entry name" value="GLUTAMATE DEHYDROGENASE 1, MITOCHONDRIAL"/>
    <property type="match status" value="1"/>
</dbReference>
<evidence type="ECO:0000256" key="3">
    <source>
        <dbReference type="ARBA" id="ARBA00023002"/>
    </source>
</evidence>
<dbReference type="InterPro" id="IPR036291">
    <property type="entry name" value="NAD(P)-bd_dom_sf"/>
</dbReference>
<dbReference type="PANTHER" id="PTHR11606">
    <property type="entry name" value="GLUTAMATE DEHYDROGENASE"/>
    <property type="match status" value="1"/>
</dbReference>
<reference evidence="6" key="1">
    <citation type="submission" date="2018-06" db="EMBL/GenBank/DDBJ databases">
        <authorList>
            <person name="Zhirakovskaya E."/>
        </authorList>
    </citation>
    <scope>NUCLEOTIDE SEQUENCE</scope>
</reference>
<dbReference type="PIRSF" id="PIRSF000185">
    <property type="entry name" value="Glu_DH"/>
    <property type="match status" value="1"/>
</dbReference>
<keyword evidence="4" id="KW-0496">Mitochondrion</keyword>
<dbReference type="CDD" id="cd01076">
    <property type="entry name" value="NAD_bind_1_Glu_DH"/>
    <property type="match status" value="1"/>
</dbReference>
<dbReference type="EC" id="1.4.1.4" evidence="6"/>
<dbReference type="InterPro" id="IPR006097">
    <property type="entry name" value="Glu/Leu/Phe/Val/Trp_DH_dimer"/>
</dbReference>
<comment type="subcellular location">
    <subcellularLocation>
        <location evidence="1">Mitochondrion</location>
    </subcellularLocation>
</comment>
<feature type="domain" description="Glutamate/phenylalanine/leucine/valine/L-tryptophan dehydrogenase C-terminal" evidence="5">
    <location>
        <begin position="193"/>
        <end position="474"/>
    </location>
</feature>
<evidence type="ECO:0000256" key="4">
    <source>
        <dbReference type="ARBA" id="ARBA00023128"/>
    </source>
</evidence>
<dbReference type="InterPro" id="IPR046346">
    <property type="entry name" value="Aminoacid_DH-like_N_sf"/>
</dbReference>
<evidence type="ECO:0000256" key="2">
    <source>
        <dbReference type="ARBA" id="ARBA00006382"/>
    </source>
</evidence>
<name>A0A3B1CC43_9ZZZZ</name>
<dbReference type="AlphaFoldDB" id="A0A3B1CC43"/>
<dbReference type="Pfam" id="PF02812">
    <property type="entry name" value="ELFV_dehydrog_N"/>
    <property type="match status" value="1"/>
</dbReference>
<dbReference type="EC" id="1.4.1.2" evidence="6"/>
<dbReference type="PROSITE" id="PS00074">
    <property type="entry name" value="GLFV_DEHYDROGENASE"/>
    <property type="match status" value="1"/>
</dbReference>
<proteinExistence type="inferred from homology"/>
<dbReference type="Gene3D" id="3.40.50.720">
    <property type="entry name" value="NAD(P)-binding Rossmann-like Domain"/>
    <property type="match status" value="1"/>
</dbReference>
<dbReference type="Pfam" id="PF00208">
    <property type="entry name" value="ELFV_dehydrog"/>
    <property type="match status" value="1"/>
</dbReference>
<dbReference type="SUPFAM" id="SSF53223">
    <property type="entry name" value="Aminoacid dehydrogenase-like, N-terminal domain"/>
    <property type="match status" value="1"/>
</dbReference>
<dbReference type="Gene3D" id="3.40.50.10860">
    <property type="entry name" value="Leucine Dehydrogenase, chain A, domain 1"/>
    <property type="match status" value="1"/>
</dbReference>
<dbReference type="SMART" id="SM00839">
    <property type="entry name" value="ELFV_dehydrog"/>
    <property type="match status" value="1"/>
</dbReference>
<dbReference type="GO" id="GO:0004352">
    <property type="term" value="F:glutamate dehydrogenase (NAD+) activity"/>
    <property type="evidence" value="ECO:0007669"/>
    <property type="project" value="UniProtKB-EC"/>
</dbReference>
<dbReference type="InterPro" id="IPR006096">
    <property type="entry name" value="Glu/Leu/Phe/Val/Trp_DH_C"/>
</dbReference>
<evidence type="ECO:0000259" key="5">
    <source>
        <dbReference type="SMART" id="SM00839"/>
    </source>
</evidence>
<sequence>MAKKIKPLPHRSFYQNVEYFFDKAASHTKHPKGLLDQIKSCNSVYKMKFPVRLGDNKYEVVEAYRVEHSHHKNPTKGGIRYSLAVDQDEVMALASLMTYKCAVVNVPFGGAKGGIKIDPKRYTLPELERITRRYTSELVKKNFIGPAVDVPAPDYGTGAREMAWIADTYYQLNPDTMDPEGCVTGKPVSLGGIRGRTEATGRGVFYATREAVSVKEDMKKLGLTVGLEGKKVIVQGLGNVGYHAAYFLQEAGAVIVGIAEYEGGVYSAKGIDVKKLVKHRKATGSILNFNDAKSIKNSAKVLEMDCDILVPAALENQIVAENAPRIKAKIITEGANGPLTPRAEEILLKKRVLIVPDLYANAGGVTVSYFEWLKNLSHVRFGRMNKRFEEGTIRGVLRAMEKLVGKSLTAKEKEMLIKGAEEIDLVNSGLEETMISAYHDIRLIYNRSKNIKDLRTAGFVNAINKVADSYESLGIFP</sequence>